<dbReference type="OrthoDB" id="256303at2759"/>
<dbReference type="PROSITE" id="PS00678">
    <property type="entry name" value="WD_REPEATS_1"/>
    <property type="match status" value="1"/>
</dbReference>
<dbReference type="PROSITE" id="PS50082">
    <property type="entry name" value="WD_REPEATS_2"/>
    <property type="match status" value="1"/>
</dbReference>
<dbReference type="InterPro" id="IPR019775">
    <property type="entry name" value="WD40_repeat_CS"/>
</dbReference>
<keyword evidence="1 3" id="KW-0853">WD repeat</keyword>
<reference evidence="4" key="1">
    <citation type="submission" date="2021-06" db="EMBL/GenBank/DDBJ databases">
        <authorList>
            <person name="Kallberg Y."/>
            <person name="Tangrot J."/>
            <person name="Rosling A."/>
        </authorList>
    </citation>
    <scope>NUCLEOTIDE SEQUENCE</scope>
    <source>
        <strain evidence="4">CL551</strain>
    </source>
</reference>
<evidence type="ECO:0000313" key="5">
    <source>
        <dbReference type="Proteomes" id="UP000789342"/>
    </source>
</evidence>
<feature type="non-terminal residue" evidence="4">
    <location>
        <position position="1"/>
    </location>
</feature>
<name>A0A9N9IJ95_9GLOM</name>
<dbReference type="EMBL" id="CAJVPV010029106">
    <property type="protein sequence ID" value="CAG8737883.1"/>
    <property type="molecule type" value="Genomic_DNA"/>
</dbReference>
<proteinExistence type="predicted"/>
<dbReference type="SUPFAM" id="SSF50978">
    <property type="entry name" value="WD40 repeat-like"/>
    <property type="match status" value="1"/>
</dbReference>
<dbReference type="SMART" id="SM00320">
    <property type="entry name" value="WD40"/>
    <property type="match status" value="2"/>
</dbReference>
<evidence type="ECO:0000256" key="1">
    <source>
        <dbReference type="ARBA" id="ARBA00022574"/>
    </source>
</evidence>
<dbReference type="PANTHER" id="PTHR44566:SF1">
    <property type="entry name" value="WD REPEAT-CONTAINING PROTEIN 25"/>
    <property type="match status" value="1"/>
</dbReference>
<dbReference type="InterPro" id="IPR015943">
    <property type="entry name" value="WD40/YVTN_repeat-like_dom_sf"/>
</dbReference>
<dbReference type="PANTHER" id="PTHR44566">
    <property type="entry name" value="TRANSDUCIN/WD40 REPEAT-LIKE SUPERFAMILY PROTEIN"/>
    <property type="match status" value="1"/>
</dbReference>
<protein>
    <submittedName>
        <fullName evidence="4">4701_t:CDS:1</fullName>
    </submittedName>
</protein>
<dbReference type="Proteomes" id="UP000789342">
    <property type="component" value="Unassembled WGS sequence"/>
</dbReference>
<evidence type="ECO:0000313" key="4">
    <source>
        <dbReference type="EMBL" id="CAG8737883.1"/>
    </source>
</evidence>
<dbReference type="InterPro" id="IPR036322">
    <property type="entry name" value="WD40_repeat_dom_sf"/>
</dbReference>
<dbReference type="AlphaFoldDB" id="A0A9N9IJ95"/>
<evidence type="ECO:0000256" key="3">
    <source>
        <dbReference type="PROSITE-ProRule" id="PRU00221"/>
    </source>
</evidence>
<organism evidence="4 5">
    <name type="scientific">Acaulospora morrowiae</name>
    <dbReference type="NCBI Taxonomy" id="94023"/>
    <lineage>
        <taxon>Eukaryota</taxon>
        <taxon>Fungi</taxon>
        <taxon>Fungi incertae sedis</taxon>
        <taxon>Mucoromycota</taxon>
        <taxon>Glomeromycotina</taxon>
        <taxon>Glomeromycetes</taxon>
        <taxon>Diversisporales</taxon>
        <taxon>Acaulosporaceae</taxon>
        <taxon>Acaulospora</taxon>
    </lineage>
</organism>
<accession>A0A9N9IJ95</accession>
<dbReference type="PROSITE" id="PS50294">
    <property type="entry name" value="WD_REPEATS_REGION"/>
    <property type="match status" value="1"/>
</dbReference>
<keyword evidence="2" id="KW-0677">Repeat</keyword>
<gene>
    <name evidence="4" type="ORF">AMORRO_LOCUS14504</name>
</gene>
<evidence type="ECO:0000256" key="2">
    <source>
        <dbReference type="ARBA" id="ARBA00022737"/>
    </source>
</evidence>
<dbReference type="Gene3D" id="2.130.10.10">
    <property type="entry name" value="YVTN repeat-like/Quinoprotein amine dehydrogenase"/>
    <property type="match status" value="1"/>
</dbReference>
<keyword evidence="5" id="KW-1185">Reference proteome</keyword>
<sequence length="265" mass="29922">MHETACLVYVCRMEGIVQYQSDTSDNESVGEFTEFPNENIPRIQTEDVSDVNLAERRKEHQIQIDGTRLNTIGVSTSCGPSERVFRTPIFMLGNISHSNKRGNSDQVNKKVKGYISKRVKLQQANETNSEIQQMNQSFPVQGVLPSDTKLLDLPNRIKSALSENKDETQSSIIPKKRIIFLQKEHTKGVNTLLWCGSFGQVLASASMDGTIRIWDVFRSKKCVRIINNNGAVKDIRWDNFRNNILSGGYDKIVKLTDIETGITVQ</sequence>
<dbReference type="Pfam" id="PF00400">
    <property type="entry name" value="WD40"/>
    <property type="match status" value="2"/>
</dbReference>
<dbReference type="InterPro" id="IPR001680">
    <property type="entry name" value="WD40_rpt"/>
</dbReference>
<feature type="repeat" description="WD" evidence="3">
    <location>
        <begin position="182"/>
        <end position="216"/>
    </location>
</feature>
<dbReference type="InterPro" id="IPR053053">
    <property type="entry name" value="WD_repeat_protein"/>
</dbReference>
<comment type="caution">
    <text evidence="4">The sequence shown here is derived from an EMBL/GenBank/DDBJ whole genome shotgun (WGS) entry which is preliminary data.</text>
</comment>